<dbReference type="AlphaFoldDB" id="A0A538S8C9"/>
<comment type="caution">
    <text evidence="3">The sequence shown here is derived from an EMBL/GenBank/DDBJ whole genome shotgun (WGS) entry which is preliminary data.</text>
</comment>
<dbReference type="Gene3D" id="1.25.40.10">
    <property type="entry name" value="Tetratricopeptide repeat domain"/>
    <property type="match status" value="2"/>
</dbReference>
<organism evidence="3 4">
    <name type="scientific">Eiseniibacteriota bacterium</name>
    <dbReference type="NCBI Taxonomy" id="2212470"/>
    <lineage>
        <taxon>Bacteria</taxon>
        <taxon>Candidatus Eiseniibacteriota</taxon>
    </lineage>
</organism>
<feature type="compositionally biased region" description="Low complexity" evidence="2">
    <location>
        <begin position="55"/>
        <end position="71"/>
    </location>
</feature>
<keyword evidence="1" id="KW-0802">TPR repeat</keyword>
<sequence>MAASPRPVSTPLEPGDAAAFGQRELRGAPPLAGMDRPGLRFRSPADPPEGEIELAPTSSASESAAAEVPASQGPREPHEPLAGPEAAADGQARPAPEGSAKIEKLLTLAQEHFRSGRRDVATSALVEAARAYEDLGEFDNAATIYRSLSRSATAARDVMTLWLKNCEVRRDAVEAAQVACELGDLALNDGDRAAAFTWFKRARTFDATNALAYRRLERLRGDAPAEAGHARETGVAAADPPVAALPAPPASAPPAHVPPGSGTHGYEPGRVEVEVGRGGAVTFDLGSLVSEFQRGIEAQISGDAQGHYDLAMTYREMGLLEQAIEAFRNAAVDPAFVVRCAEMIGRSLLDEGRFDEAAREFEAGLNLPGLTPMARADLRYQLGLAHEAAGRVQEALAEFERVYAMHASYPDVALKIRVLRKTLESL</sequence>
<dbReference type="Pfam" id="PF13176">
    <property type="entry name" value="TPR_7"/>
    <property type="match status" value="1"/>
</dbReference>
<gene>
    <name evidence="3" type="ORF">E6K72_13845</name>
</gene>
<dbReference type="Pfam" id="PF13181">
    <property type="entry name" value="TPR_8"/>
    <property type="match status" value="1"/>
</dbReference>
<evidence type="ECO:0000313" key="4">
    <source>
        <dbReference type="Proteomes" id="UP000317716"/>
    </source>
</evidence>
<evidence type="ECO:0000256" key="2">
    <source>
        <dbReference type="SAM" id="MobiDB-lite"/>
    </source>
</evidence>
<reference evidence="3 4" key="1">
    <citation type="journal article" date="2019" name="Nat. Microbiol.">
        <title>Mediterranean grassland soil C-N compound turnover is dependent on rainfall and depth, and is mediated by genomically divergent microorganisms.</title>
        <authorList>
            <person name="Diamond S."/>
            <person name="Andeer P.F."/>
            <person name="Li Z."/>
            <person name="Crits-Christoph A."/>
            <person name="Burstein D."/>
            <person name="Anantharaman K."/>
            <person name="Lane K.R."/>
            <person name="Thomas B.C."/>
            <person name="Pan C."/>
            <person name="Northen T.R."/>
            <person name="Banfield J.F."/>
        </authorList>
    </citation>
    <scope>NUCLEOTIDE SEQUENCE [LARGE SCALE GENOMIC DNA]</scope>
    <source>
        <strain evidence="3">WS_2</strain>
    </source>
</reference>
<evidence type="ECO:0000256" key="1">
    <source>
        <dbReference type="PROSITE-ProRule" id="PRU00339"/>
    </source>
</evidence>
<dbReference type="EMBL" id="VBOS01000520">
    <property type="protein sequence ID" value="TMQ47639.1"/>
    <property type="molecule type" value="Genomic_DNA"/>
</dbReference>
<dbReference type="SUPFAM" id="SSF48452">
    <property type="entry name" value="TPR-like"/>
    <property type="match status" value="2"/>
</dbReference>
<dbReference type="SMART" id="SM00028">
    <property type="entry name" value="TPR"/>
    <property type="match status" value="4"/>
</dbReference>
<evidence type="ECO:0000313" key="3">
    <source>
        <dbReference type="EMBL" id="TMQ47639.1"/>
    </source>
</evidence>
<dbReference type="Pfam" id="PF13432">
    <property type="entry name" value="TPR_16"/>
    <property type="match status" value="1"/>
</dbReference>
<feature type="repeat" description="TPR" evidence="1">
    <location>
        <begin position="376"/>
        <end position="409"/>
    </location>
</feature>
<dbReference type="InterPro" id="IPR011990">
    <property type="entry name" value="TPR-like_helical_dom_sf"/>
</dbReference>
<name>A0A538S8C9_UNCEI</name>
<feature type="region of interest" description="Disordered" evidence="2">
    <location>
        <begin position="1"/>
        <end position="98"/>
    </location>
</feature>
<protein>
    <submittedName>
        <fullName evidence="3">Tetratricopeptide repeat protein</fullName>
    </submittedName>
</protein>
<proteinExistence type="predicted"/>
<dbReference type="PROSITE" id="PS50005">
    <property type="entry name" value="TPR"/>
    <property type="match status" value="1"/>
</dbReference>
<dbReference type="InterPro" id="IPR019734">
    <property type="entry name" value="TPR_rpt"/>
</dbReference>
<accession>A0A538S8C9</accession>
<dbReference type="Proteomes" id="UP000317716">
    <property type="component" value="Unassembled WGS sequence"/>
</dbReference>